<reference evidence="2" key="1">
    <citation type="journal article" date="2014" name="Int. J. Syst. Evol. Microbiol.">
        <title>Complete genome of a new Firmicutes species belonging to the dominant human colonic microbiota ('Ruminococcus bicirculans') reveals two chromosomes and a selective capacity to utilize plant glucans.</title>
        <authorList>
            <consortium name="NISC Comparative Sequencing Program"/>
            <person name="Wegmann U."/>
            <person name="Louis P."/>
            <person name="Goesmann A."/>
            <person name="Henrissat B."/>
            <person name="Duncan S.H."/>
            <person name="Flint H.J."/>
        </authorList>
    </citation>
    <scope>NUCLEOTIDE SEQUENCE</scope>
    <source>
        <strain evidence="2">VKM Ac-1246</strain>
    </source>
</reference>
<feature type="transmembrane region" description="Helical" evidence="1">
    <location>
        <begin position="145"/>
        <end position="167"/>
    </location>
</feature>
<comment type="caution">
    <text evidence="2">The sequence shown here is derived from an EMBL/GenBank/DDBJ whole genome shotgun (WGS) entry which is preliminary data.</text>
</comment>
<feature type="transmembrane region" description="Helical" evidence="1">
    <location>
        <begin position="173"/>
        <end position="192"/>
    </location>
</feature>
<keyword evidence="1" id="KW-0472">Membrane</keyword>
<gene>
    <name evidence="2" type="ORF">GCM10017579_21600</name>
</gene>
<keyword evidence="1" id="KW-1133">Transmembrane helix</keyword>
<evidence type="ECO:0000313" key="3">
    <source>
        <dbReference type="Proteomes" id="UP001142292"/>
    </source>
</evidence>
<reference evidence="2" key="2">
    <citation type="submission" date="2023-01" db="EMBL/GenBank/DDBJ databases">
        <authorList>
            <person name="Sun Q."/>
            <person name="Evtushenko L."/>
        </authorList>
    </citation>
    <scope>NUCLEOTIDE SEQUENCE</scope>
    <source>
        <strain evidence="2">VKM Ac-1246</strain>
    </source>
</reference>
<feature type="transmembrane region" description="Helical" evidence="1">
    <location>
        <begin position="120"/>
        <end position="138"/>
    </location>
</feature>
<accession>A0ABQ5SVX9</accession>
<organism evidence="2 3">
    <name type="scientific">Nocardioides luteus</name>
    <dbReference type="NCBI Taxonomy" id="1844"/>
    <lineage>
        <taxon>Bacteria</taxon>
        <taxon>Bacillati</taxon>
        <taxon>Actinomycetota</taxon>
        <taxon>Actinomycetes</taxon>
        <taxon>Propionibacteriales</taxon>
        <taxon>Nocardioidaceae</taxon>
        <taxon>Nocardioides</taxon>
    </lineage>
</organism>
<keyword evidence="1" id="KW-0812">Transmembrane</keyword>
<name>A0ABQ5SVX9_9ACTN</name>
<sequence length="206" mass="21047">MLRAVDSILAMTEVAGTVSRGGARMHDPRVWGTTIGAVGATVFVHANRGLLDGAWPTVAAVAWVLALAAYVWTVFVVPRRFAAPEPVGPLAGLVYLGGIVFMLVGIFLGRKLLAAQGLEGAEGAVIAFFVGAHFLPYARAFHAPLFTTIGVTLMAIGAAGVVLAAVWSVTAGAAAAVVAGLAMLAIISADAWRTRAAVAQRESAAA</sequence>
<feature type="transmembrane region" description="Helical" evidence="1">
    <location>
        <begin position="53"/>
        <end position="75"/>
    </location>
</feature>
<feature type="transmembrane region" description="Helical" evidence="1">
    <location>
        <begin position="87"/>
        <end position="108"/>
    </location>
</feature>
<evidence type="ECO:0000256" key="1">
    <source>
        <dbReference type="SAM" id="Phobius"/>
    </source>
</evidence>
<dbReference type="Proteomes" id="UP001142292">
    <property type="component" value="Unassembled WGS sequence"/>
</dbReference>
<proteinExistence type="predicted"/>
<protein>
    <submittedName>
        <fullName evidence="2">Uncharacterized protein</fullName>
    </submittedName>
</protein>
<keyword evidence="3" id="KW-1185">Reference proteome</keyword>
<evidence type="ECO:0000313" key="2">
    <source>
        <dbReference type="EMBL" id="GLJ68124.1"/>
    </source>
</evidence>
<dbReference type="EMBL" id="BSEL01000005">
    <property type="protein sequence ID" value="GLJ68124.1"/>
    <property type="molecule type" value="Genomic_DNA"/>
</dbReference>